<dbReference type="AlphaFoldDB" id="A0AAD7YDP5"/>
<evidence type="ECO:0000256" key="1">
    <source>
        <dbReference type="ARBA" id="ARBA00022723"/>
    </source>
</evidence>
<proteinExistence type="predicted"/>
<dbReference type="InterPro" id="IPR054734">
    <property type="entry name" value="PqqF-like_C_4"/>
</dbReference>
<name>A0AAD7YDP5_MYTSE</name>
<sequence length="212" mass="24643">MSCQCEDNLRTKEQLGYSVFSMMRYTFGVLGFSITVNTQVDKFSVSYVDVRVEEFLKKFSRDIRRLTEKTLSVTKQSLVQLKHTTDYELKEEVERNWREIISREYMFHRLFLEAAAIEKIKLSDIKSWVEDHFATGNRSKFRKVSIQIMGHKSTNASTPSSNAKKHYELTYLDANQPIGDTVENNADFVQDINTFKGDLPYINIPKINLGQC</sequence>
<comment type="caution">
    <text evidence="3">The sequence shown here is derived from an EMBL/GenBank/DDBJ whole genome shotgun (WGS) entry which is preliminary data.</text>
</comment>
<dbReference type="GO" id="GO:0046872">
    <property type="term" value="F:metal ion binding"/>
    <property type="evidence" value="ECO:0007669"/>
    <property type="project" value="UniProtKB-KW"/>
</dbReference>
<dbReference type="Proteomes" id="UP001231518">
    <property type="component" value="Chromosome 21"/>
</dbReference>
<evidence type="ECO:0000313" key="4">
    <source>
        <dbReference type="Proteomes" id="UP001231518"/>
    </source>
</evidence>
<dbReference type="SUPFAM" id="SSF63411">
    <property type="entry name" value="LuxS/MPP-like metallohydrolase"/>
    <property type="match status" value="1"/>
</dbReference>
<accession>A0AAD7YDP5</accession>
<feature type="domain" description="Coenzyme PQQ synthesis protein F-like C-terminal lobe" evidence="2">
    <location>
        <begin position="7"/>
        <end position="97"/>
    </location>
</feature>
<organism evidence="3 4">
    <name type="scientific">Mythimna separata</name>
    <name type="common">Oriental armyworm</name>
    <name type="synonym">Pseudaletia separata</name>
    <dbReference type="NCBI Taxonomy" id="271217"/>
    <lineage>
        <taxon>Eukaryota</taxon>
        <taxon>Metazoa</taxon>
        <taxon>Ecdysozoa</taxon>
        <taxon>Arthropoda</taxon>
        <taxon>Hexapoda</taxon>
        <taxon>Insecta</taxon>
        <taxon>Pterygota</taxon>
        <taxon>Neoptera</taxon>
        <taxon>Endopterygota</taxon>
        <taxon>Lepidoptera</taxon>
        <taxon>Glossata</taxon>
        <taxon>Ditrysia</taxon>
        <taxon>Noctuoidea</taxon>
        <taxon>Noctuidae</taxon>
        <taxon>Noctuinae</taxon>
        <taxon>Hadenini</taxon>
        <taxon>Mythimna</taxon>
    </lineage>
</organism>
<keyword evidence="1" id="KW-0479">Metal-binding</keyword>
<gene>
    <name evidence="3" type="ORF">PYW07_008519</name>
</gene>
<protein>
    <recommendedName>
        <fullName evidence="2">Coenzyme PQQ synthesis protein F-like C-terminal lobe domain-containing protein</fullName>
    </recommendedName>
</protein>
<evidence type="ECO:0000313" key="3">
    <source>
        <dbReference type="EMBL" id="KAJ8711277.1"/>
    </source>
</evidence>
<dbReference type="InterPro" id="IPR011249">
    <property type="entry name" value="Metalloenz_LuxS/M16"/>
</dbReference>
<dbReference type="PANTHER" id="PTHR43690">
    <property type="entry name" value="NARDILYSIN"/>
    <property type="match status" value="1"/>
</dbReference>
<dbReference type="Gene3D" id="3.30.830.10">
    <property type="entry name" value="Metalloenzyme, LuxS/M16 peptidase-like"/>
    <property type="match status" value="1"/>
</dbReference>
<reference evidence="3" key="1">
    <citation type="submission" date="2023-03" db="EMBL/GenBank/DDBJ databases">
        <title>Chromosome-level genomes of two armyworms, Mythimna separata and Mythimna loreyi, provide insights into the biosynthesis and reception of sex pheromones.</title>
        <authorList>
            <person name="Zhao H."/>
        </authorList>
    </citation>
    <scope>NUCLEOTIDE SEQUENCE</scope>
    <source>
        <strain evidence="3">BeijingLab</strain>
        <tissue evidence="3">Pupa</tissue>
    </source>
</reference>
<keyword evidence="4" id="KW-1185">Reference proteome</keyword>
<dbReference type="Pfam" id="PF22456">
    <property type="entry name" value="PqqF-like_C_4"/>
    <property type="match status" value="1"/>
</dbReference>
<dbReference type="InterPro" id="IPR050626">
    <property type="entry name" value="Peptidase_M16"/>
</dbReference>
<evidence type="ECO:0000259" key="2">
    <source>
        <dbReference type="Pfam" id="PF22456"/>
    </source>
</evidence>
<dbReference type="EMBL" id="JARGEI010000022">
    <property type="protein sequence ID" value="KAJ8711277.1"/>
    <property type="molecule type" value="Genomic_DNA"/>
</dbReference>
<dbReference type="PANTHER" id="PTHR43690:SF18">
    <property type="entry name" value="INSULIN-DEGRADING ENZYME-RELATED"/>
    <property type="match status" value="1"/>
</dbReference>